<sequence length="400" mass="45298">MKTQSMGQASHNAAQSAVGYQHQTWWALLELLRSGRARPGQAITLELHDDVAWERDGSPSQLLQLKHHQGTARSLTDAATDVWRTLKVWMDTGAPGNSAGPEFLLVTTQIAADSTAMAALRPQTRDEFAALRGLESVAENSNSEQTRVARQQFLALDPVARRVFVSRIQVLDGSEHIEDVPGQVRVELQWALPTGHEDLFLAKVWRWWDEQALAMLQGRLRSVDVGAAQASINEIRDQFTNDTLPTLVELADVDGESVALQYRTHPFVQQMEWVAYPPRNLQKAIVDYYRAYTHTVRWVEEELVGPAELERFEAELIDEWEREFEWMLDELDVDADESAKQEAGKRLLRQLLAQTGITVRSRYHEPFFARGQRHMLADAGTIGWHADFETRIQALLKVAG</sequence>
<keyword evidence="3" id="KW-1185">Reference proteome</keyword>
<proteinExistence type="predicted"/>
<organism evidence="2 3">
    <name type="scientific">Actinomadura sediminis</name>
    <dbReference type="NCBI Taxonomy" id="1038904"/>
    <lineage>
        <taxon>Bacteria</taxon>
        <taxon>Bacillati</taxon>
        <taxon>Actinomycetota</taxon>
        <taxon>Actinomycetes</taxon>
        <taxon>Streptosporangiales</taxon>
        <taxon>Thermomonosporaceae</taxon>
        <taxon>Actinomadura</taxon>
    </lineage>
</organism>
<reference evidence="3" key="1">
    <citation type="journal article" date="2019" name="Int. J. Syst. Evol. Microbiol.">
        <title>The Global Catalogue of Microorganisms (GCM) 10K type strain sequencing project: providing services to taxonomists for standard genome sequencing and annotation.</title>
        <authorList>
            <consortium name="The Broad Institute Genomics Platform"/>
            <consortium name="The Broad Institute Genome Sequencing Center for Infectious Disease"/>
            <person name="Wu L."/>
            <person name="Ma J."/>
        </authorList>
    </citation>
    <scope>NUCLEOTIDE SEQUENCE [LARGE SCALE GENOMIC DNA]</scope>
    <source>
        <strain evidence="3">JCM 31202</strain>
    </source>
</reference>
<evidence type="ECO:0000259" key="1">
    <source>
        <dbReference type="Pfam" id="PF20283"/>
    </source>
</evidence>
<evidence type="ECO:0000313" key="2">
    <source>
        <dbReference type="EMBL" id="MFD0904772.1"/>
    </source>
</evidence>
<protein>
    <submittedName>
        <fullName evidence="2">ABC-three component system protein</fullName>
    </submittedName>
</protein>
<dbReference type="InterPro" id="IPR046913">
    <property type="entry name" value="ABC-3C_CTD7"/>
</dbReference>
<name>A0ABW3EZH1_9ACTN</name>
<gene>
    <name evidence="2" type="ORF">ACFQ11_30620</name>
</gene>
<dbReference type="Proteomes" id="UP001596972">
    <property type="component" value="Unassembled WGS sequence"/>
</dbReference>
<accession>A0ABW3EZH1</accession>
<feature type="domain" description="ABC-three component systems C-terminal" evidence="1">
    <location>
        <begin position="267"/>
        <end position="391"/>
    </location>
</feature>
<dbReference type="RefSeq" id="WP_378304980.1">
    <property type="nucleotide sequence ID" value="NZ_JBHTJA010000098.1"/>
</dbReference>
<dbReference type="Pfam" id="PF20283">
    <property type="entry name" value="CTD7"/>
    <property type="match status" value="1"/>
</dbReference>
<evidence type="ECO:0000313" key="3">
    <source>
        <dbReference type="Proteomes" id="UP001596972"/>
    </source>
</evidence>
<comment type="caution">
    <text evidence="2">The sequence shown here is derived from an EMBL/GenBank/DDBJ whole genome shotgun (WGS) entry which is preliminary data.</text>
</comment>
<dbReference type="EMBL" id="JBHTJA010000098">
    <property type="protein sequence ID" value="MFD0904772.1"/>
    <property type="molecule type" value="Genomic_DNA"/>
</dbReference>